<dbReference type="AlphaFoldDB" id="A0AAV7NNZ1"/>
<dbReference type="Proteomes" id="UP001066276">
    <property type="component" value="Chromosome 8"/>
</dbReference>
<accession>A0AAV7NNZ1</accession>
<protein>
    <submittedName>
        <fullName evidence="1">Uncharacterized protein</fullName>
    </submittedName>
</protein>
<reference evidence="1" key="1">
    <citation type="journal article" date="2022" name="bioRxiv">
        <title>Sequencing and chromosome-scale assembly of the giantPleurodeles waltlgenome.</title>
        <authorList>
            <person name="Brown T."/>
            <person name="Elewa A."/>
            <person name="Iarovenko S."/>
            <person name="Subramanian E."/>
            <person name="Araus A.J."/>
            <person name="Petzold A."/>
            <person name="Susuki M."/>
            <person name="Suzuki K.-i.T."/>
            <person name="Hayashi T."/>
            <person name="Toyoda A."/>
            <person name="Oliveira C."/>
            <person name="Osipova E."/>
            <person name="Leigh N.D."/>
            <person name="Simon A."/>
            <person name="Yun M.H."/>
        </authorList>
    </citation>
    <scope>NUCLEOTIDE SEQUENCE</scope>
    <source>
        <strain evidence="1">20211129_DDA</strain>
        <tissue evidence="1">Liver</tissue>
    </source>
</reference>
<comment type="caution">
    <text evidence="1">The sequence shown here is derived from an EMBL/GenBank/DDBJ whole genome shotgun (WGS) entry which is preliminary data.</text>
</comment>
<proteinExistence type="predicted"/>
<keyword evidence="2" id="KW-1185">Reference proteome</keyword>
<sequence length="97" mass="10395">MECGCSRPDVGARALRTQEERRAALGPCLGGRMSSGPGGWQLLSLLEKTMERTGCLATASVSESGYAWAIEDLTEGPVCSEVLRRIALPQTESTGHW</sequence>
<gene>
    <name evidence="1" type="ORF">NDU88_005843</name>
</gene>
<dbReference type="EMBL" id="JANPWB010000012">
    <property type="protein sequence ID" value="KAJ1117646.1"/>
    <property type="molecule type" value="Genomic_DNA"/>
</dbReference>
<organism evidence="1 2">
    <name type="scientific">Pleurodeles waltl</name>
    <name type="common">Iberian ribbed newt</name>
    <dbReference type="NCBI Taxonomy" id="8319"/>
    <lineage>
        <taxon>Eukaryota</taxon>
        <taxon>Metazoa</taxon>
        <taxon>Chordata</taxon>
        <taxon>Craniata</taxon>
        <taxon>Vertebrata</taxon>
        <taxon>Euteleostomi</taxon>
        <taxon>Amphibia</taxon>
        <taxon>Batrachia</taxon>
        <taxon>Caudata</taxon>
        <taxon>Salamandroidea</taxon>
        <taxon>Salamandridae</taxon>
        <taxon>Pleurodelinae</taxon>
        <taxon>Pleurodeles</taxon>
    </lineage>
</organism>
<name>A0AAV7NNZ1_PLEWA</name>
<evidence type="ECO:0000313" key="2">
    <source>
        <dbReference type="Proteomes" id="UP001066276"/>
    </source>
</evidence>
<evidence type="ECO:0000313" key="1">
    <source>
        <dbReference type="EMBL" id="KAJ1117646.1"/>
    </source>
</evidence>